<accession>A0A0P9C8K9</accession>
<keyword evidence="1" id="KW-1133">Transmembrane helix</keyword>
<evidence type="ECO:0000313" key="3">
    <source>
        <dbReference type="EMBL" id="SCY22931.1"/>
    </source>
</evidence>
<dbReference type="RefSeq" id="WP_054964887.1">
    <property type="nucleotide sequence ID" value="NZ_FMUN01000004.1"/>
</dbReference>
<dbReference type="Pfam" id="PF14258">
    <property type="entry name" value="DUF4350"/>
    <property type="match status" value="1"/>
</dbReference>
<keyword evidence="1" id="KW-0812">Transmembrane</keyword>
<evidence type="ECO:0000256" key="1">
    <source>
        <dbReference type="SAM" id="Phobius"/>
    </source>
</evidence>
<organism evidence="3 4">
    <name type="scientific">Thiohalorhabdus denitrificans</name>
    <dbReference type="NCBI Taxonomy" id="381306"/>
    <lineage>
        <taxon>Bacteria</taxon>
        <taxon>Pseudomonadati</taxon>
        <taxon>Pseudomonadota</taxon>
        <taxon>Gammaproteobacteria</taxon>
        <taxon>Thiohalorhabdales</taxon>
        <taxon>Thiohalorhabdaceae</taxon>
        <taxon>Thiohalorhabdus</taxon>
    </lineage>
</organism>
<dbReference type="AlphaFoldDB" id="A0A0P9C8K9"/>
<name>A0A0P9C8K9_9GAMM</name>
<feature type="transmembrane region" description="Helical" evidence="1">
    <location>
        <begin position="7"/>
        <end position="28"/>
    </location>
</feature>
<gene>
    <name evidence="3" type="ORF">SAMN05661077_1520</name>
</gene>
<dbReference type="EMBL" id="FMUN01000004">
    <property type="protein sequence ID" value="SCY22931.1"/>
    <property type="molecule type" value="Genomic_DNA"/>
</dbReference>
<protein>
    <recommendedName>
        <fullName evidence="2">DUF4350 domain-containing protein</fullName>
    </recommendedName>
</protein>
<dbReference type="InterPro" id="IPR025646">
    <property type="entry name" value="DUF4350"/>
</dbReference>
<dbReference type="STRING" id="381306.AN478_01645"/>
<evidence type="ECO:0000259" key="2">
    <source>
        <dbReference type="Pfam" id="PF14258"/>
    </source>
</evidence>
<dbReference type="Proteomes" id="UP000183104">
    <property type="component" value="Unassembled WGS sequence"/>
</dbReference>
<keyword evidence="1" id="KW-0472">Membrane</keyword>
<keyword evidence="4" id="KW-1185">Reference proteome</keyword>
<proteinExistence type="predicted"/>
<dbReference type="OrthoDB" id="6638317at2"/>
<reference evidence="4" key="1">
    <citation type="submission" date="2016-10" db="EMBL/GenBank/DDBJ databases">
        <authorList>
            <person name="Varghese N."/>
        </authorList>
    </citation>
    <scope>NUCLEOTIDE SEQUENCE [LARGE SCALE GENOMIC DNA]</scope>
    <source>
        <strain evidence="4">HL 19</strain>
    </source>
</reference>
<sequence length="384" mass="42523">MTRGERLALGGLTLAVLGLVVGGFLLFFKPVEEEVRTDVSLEARKNPFLAAARFLEAGGVPTERARGRGTLEELPPPDRVLFLTAPLADLEASEREELAAWLRAGGHLVTEAFFLWDPEEQASGDPFLDGFGIRLHRHGDAGSVCREEADGEIEVTLPGVRPAMEAEPSPRYYLEDAAGAADGRVTTLCGPHLLTRAVGEGRLTVVSDTGFWRNDRIGEGDHALFLWRVITLTEPAGARFLAHVDMPGLPLLLWEKAPEAILSGAILLLFALWAAYNRFGPPLPPPGSGPRRSLVEHLDALGAFHYRHSQPDRLLEPLRRRLHNRLEGRIALWRHWDRSRRLAWLAEHSGLEEEPLERALYHTPGSDGELLETIQTLQTLGRHL</sequence>
<evidence type="ECO:0000313" key="4">
    <source>
        <dbReference type="Proteomes" id="UP000183104"/>
    </source>
</evidence>
<feature type="domain" description="DUF4350" evidence="2">
    <location>
        <begin position="42"/>
        <end position="229"/>
    </location>
</feature>